<dbReference type="InterPro" id="IPR008327">
    <property type="entry name" value="Sig_transdc_resp-reg_antiterm"/>
</dbReference>
<dbReference type="EMBL" id="FNKP01000002">
    <property type="protein sequence ID" value="SDR24314.1"/>
    <property type="molecule type" value="Genomic_DNA"/>
</dbReference>
<dbReference type="InterPro" id="IPR011006">
    <property type="entry name" value="CheY-like_superfamily"/>
</dbReference>
<reference evidence="3" key="1">
    <citation type="submission" date="2016-10" db="EMBL/GenBank/DDBJ databases">
        <authorList>
            <person name="Varghese N."/>
        </authorList>
    </citation>
    <scope>NUCLEOTIDE SEQUENCE [LARGE SCALE GENOMIC DNA]</scope>
    <source>
        <strain evidence="3">GAS106B</strain>
    </source>
</reference>
<dbReference type="InterPro" id="IPR036388">
    <property type="entry name" value="WH-like_DNA-bd_sf"/>
</dbReference>
<dbReference type="Pfam" id="PF03861">
    <property type="entry name" value="ANTAR"/>
    <property type="match status" value="1"/>
</dbReference>
<protein>
    <submittedName>
        <fullName evidence="2">Two-component response regulator, AmiR/NasT family, consists of REC and RNA-binding antiterminator (ANTAR) domains</fullName>
    </submittedName>
</protein>
<dbReference type="Pfam" id="PF21332">
    <property type="entry name" value="AmiR_N"/>
    <property type="match status" value="1"/>
</dbReference>
<name>A0A1H1HFS4_9BURK</name>
<gene>
    <name evidence="2" type="ORF">SAMN05443245_3860</name>
</gene>
<evidence type="ECO:0000313" key="3">
    <source>
        <dbReference type="Proteomes" id="UP000183487"/>
    </source>
</evidence>
<sequence>MKAPYTARTPEILRDIRSLKVAVIHPDDEDREELLAQLNRIGCSIQTFWPRADDLPDDIDLVFLAVRPESLAVELTWRERKGAPPVIPVVTYENPIIIEAVMLLQAHCVIPSPVRSFGVLTAIAVTTFQHRSRQQMERRLKRTDEKTSERRHIQRATAILSETNAISEEKAYELLRAKSMAERTPIEQVANSIIKASSLLKL</sequence>
<dbReference type="Gene3D" id="3.40.50.2300">
    <property type="match status" value="1"/>
</dbReference>
<dbReference type="Gene3D" id="1.10.10.10">
    <property type="entry name" value="Winged helix-like DNA-binding domain superfamily/Winged helix DNA-binding domain"/>
    <property type="match status" value="1"/>
</dbReference>
<keyword evidence="3" id="KW-1185">Reference proteome</keyword>
<dbReference type="AlphaFoldDB" id="A0A1H1HFS4"/>
<dbReference type="PIRSF" id="PIRSF036382">
    <property type="entry name" value="RR_antiterm"/>
    <property type="match status" value="1"/>
</dbReference>
<feature type="domain" description="ANTAR" evidence="1">
    <location>
        <begin position="133"/>
        <end position="194"/>
    </location>
</feature>
<organism evidence="2 3">
    <name type="scientific">Paraburkholderia fungorum</name>
    <dbReference type="NCBI Taxonomy" id="134537"/>
    <lineage>
        <taxon>Bacteria</taxon>
        <taxon>Pseudomonadati</taxon>
        <taxon>Pseudomonadota</taxon>
        <taxon>Betaproteobacteria</taxon>
        <taxon>Burkholderiales</taxon>
        <taxon>Burkholderiaceae</taxon>
        <taxon>Paraburkholderia</taxon>
    </lineage>
</organism>
<dbReference type="SMART" id="SM01012">
    <property type="entry name" value="ANTAR"/>
    <property type="match status" value="1"/>
</dbReference>
<dbReference type="RefSeq" id="WP_074767641.1">
    <property type="nucleotide sequence ID" value="NZ_FNKP01000002.1"/>
</dbReference>
<dbReference type="InterPro" id="IPR049021">
    <property type="entry name" value="AmiR_N"/>
</dbReference>
<evidence type="ECO:0000313" key="2">
    <source>
        <dbReference type="EMBL" id="SDR24314.1"/>
    </source>
</evidence>
<dbReference type="SUPFAM" id="SSF52172">
    <property type="entry name" value="CheY-like"/>
    <property type="match status" value="1"/>
</dbReference>
<dbReference type="OrthoDB" id="8720242at2"/>
<dbReference type="GO" id="GO:0003723">
    <property type="term" value="F:RNA binding"/>
    <property type="evidence" value="ECO:0007669"/>
    <property type="project" value="InterPro"/>
</dbReference>
<dbReference type="PROSITE" id="PS50921">
    <property type="entry name" value="ANTAR"/>
    <property type="match status" value="1"/>
</dbReference>
<dbReference type="InterPro" id="IPR005561">
    <property type="entry name" value="ANTAR"/>
</dbReference>
<accession>A0A1H1HFS4</accession>
<evidence type="ECO:0000259" key="1">
    <source>
        <dbReference type="PROSITE" id="PS50921"/>
    </source>
</evidence>
<proteinExistence type="predicted"/>
<dbReference type="Proteomes" id="UP000183487">
    <property type="component" value="Unassembled WGS sequence"/>
</dbReference>